<name>A0A2N8T3D4_STUST</name>
<dbReference type="Proteomes" id="UP000236023">
    <property type="component" value="Unassembled WGS sequence"/>
</dbReference>
<gene>
    <name evidence="1" type="ORF">CXK94_11930</name>
</gene>
<dbReference type="Pfam" id="PF06293">
    <property type="entry name" value="Kdo"/>
    <property type="match status" value="1"/>
</dbReference>
<protein>
    <submittedName>
        <fullName evidence="1">InaA protein</fullName>
    </submittedName>
</protein>
<comment type="caution">
    <text evidence="1">The sequence shown here is derived from an EMBL/GenBank/DDBJ whole genome shotgun (WGS) entry which is preliminary data.</text>
</comment>
<dbReference type="InterPro" id="IPR011009">
    <property type="entry name" value="Kinase-like_dom_sf"/>
</dbReference>
<dbReference type="SUPFAM" id="SSF56112">
    <property type="entry name" value="Protein kinase-like (PK-like)"/>
    <property type="match status" value="1"/>
</dbReference>
<reference evidence="1 2" key="1">
    <citation type="submission" date="2018-01" db="EMBL/GenBank/DDBJ databases">
        <title>Denitrification phenotypes of diverse strains of Pseudomonas stutzeri.</title>
        <authorList>
            <person name="Milligan D.A."/>
            <person name="Bergaust L."/>
            <person name="Bakken L.R."/>
            <person name="Frostegard A."/>
        </authorList>
    </citation>
    <scope>NUCLEOTIDE SEQUENCE [LARGE SCALE GENOMIC DNA]</scope>
    <source>
        <strain evidence="1 2">24a75</strain>
    </source>
</reference>
<dbReference type="InterPro" id="IPR027023">
    <property type="entry name" value="Put_LipoPS_kinase_InaA"/>
</dbReference>
<accession>A0A2N8T3D4</accession>
<organism evidence="1 2">
    <name type="scientific">Stutzerimonas stutzeri</name>
    <name type="common">Pseudomonas stutzeri</name>
    <dbReference type="NCBI Taxonomy" id="316"/>
    <lineage>
        <taxon>Bacteria</taxon>
        <taxon>Pseudomonadati</taxon>
        <taxon>Pseudomonadota</taxon>
        <taxon>Gammaproteobacteria</taxon>
        <taxon>Pseudomonadales</taxon>
        <taxon>Pseudomonadaceae</taxon>
        <taxon>Stutzerimonas</taxon>
    </lineage>
</organism>
<dbReference type="RefSeq" id="WP_102894510.1">
    <property type="nucleotide sequence ID" value="NZ_JAMOHU010000036.1"/>
</dbReference>
<dbReference type="AlphaFoldDB" id="A0A2N8T3D4"/>
<sequence length="241" mass="27881">MGLQLVLPGPQARASTFERWWNAQGEWVEEPNLRRAGESGVKRLRLGDSRLPLLYCKRQTGHLYRSLGHPFGRPTALREYHALRALERLGIRVPRVVYCAAQRPQGQWRALLVTEELSGFVSLAQWYHGAARSVGEEVRRQVLRRLAEMLARLHRAGWQHGCLYPKHIFVRVEGEGDRAQVEVALLDLEKCRRRLSCRRASRRDMAQLRRHAEPMPDADWFRLEAEYRQALAAVRESADGF</sequence>
<evidence type="ECO:0000313" key="1">
    <source>
        <dbReference type="EMBL" id="PNG09240.1"/>
    </source>
</evidence>
<proteinExistence type="predicted"/>
<dbReference type="PIRSF" id="PIRSF026326">
    <property type="entry name" value="InaA"/>
    <property type="match status" value="1"/>
</dbReference>
<evidence type="ECO:0000313" key="2">
    <source>
        <dbReference type="Proteomes" id="UP000236023"/>
    </source>
</evidence>
<dbReference type="EMBL" id="POUT01000006">
    <property type="protein sequence ID" value="PNG09240.1"/>
    <property type="molecule type" value="Genomic_DNA"/>
</dbReference>